<reference evidence="5 6" key="1">
    <citation type="submission" date="2014-04" db="EMBL/GenBank/DDBJ databases">
        <authorList>
            <consortium name="DOE Joint Genome Institute"/>
            <person name="Kuo A."/>
            <person name="Martino E."/>
            <person name="Perotto S."/>
            <person name="Kohler A."/>
            <person name="Nagy L.G."/>
            <person name="Floudas D."/>
            <person name="Copeland A."/>
            <person name="Barry K.W."/>
            <person name="Cichocki N."/>
            <person name="Veneault-Fourrey C."/>
            <person name="LaButti K."/>
            <person name="Lindquist E.A."/>
            <person name="Lipzen A."/>
            <person name="Lundell T."/>
            <person name="Morin E."/>
            <person name="Murat C."/>
            <person name="Sun H."/>
            <person name="Tunlid A."/>
            <person name="Henrissat B."/>
            <person name="Grigoriev I.V."/>
            <person name="Hibbett D.S."/>
            <person name="Martin F."/>
            <person name="Nordberg H.P."/>
            <person name="Cantor M.N."/>
            <person name="Hua S.X."/>
        </authorList>
    </citation>
    <scope>NUCLEOTIDE SEQUENCE [LARGE SCALE GENOMIC DNA]</scope>
    <source>
        <strain evidence="5 6">Zn</strain>
    </source>
</reference>
<evidence type="ECO:0000256" key="1">
    <source>
        <dbReference type="ARBA" id="ARBA00006484"/>
    </source>
</evidence>
<dbReference type="GO" id="GO:0016616">
    <property type="term" value="F:oxidoreductase activity, acting on the CH-OH group of donors, NAD or NADP as acceptor"/>
    <property type="evidence" value="ECO:0007669"/>
    <property type="project" value="TreeGrafter"/>
</dbReference>
<dbReference type="GO" id="GO:0005737">
    <property type="term" value="C:cytoplasm"/>
    <property type="evidence" value="ECO:0007669"/>
    <property type="project" value="TreeGrafter"/>
</dbReference>
<evidence type="ECO:0008006" key="7">
    <source>
        <dbReference type="Google" id="ProtNLM"/>
    </source>
</evidence>
<dbReference type="InterPro" id="IPR002347">
    <property type="entry name" value="SDR_fam"/>
</dbReference>
<evidence type="ECO:0000256" key="3">
    <source>
        <dbReference type="ARBA" id="ARBA00023002"/>
    </source>
</evidence>
<dbReference type="PRINTS" id="PR00080">
    <property type="entry name" value="SDRFAMILY"/>
</dbReference>
<evidence type="ECO:0000256" key="2">
    <source>
        <dbReference type="ARBA" id="ARBA00022857"/>
    </source>
</evidence>
<dbReference type="PROSITE" id="PS00061">
    <property type="entry name" value="ADH_SHORT"/>
    <property type="match status" value="1"/>
</dbReference>
<name>A0A0C3HTC3_OIDMZ</name>
<sequence length="308" mass="33117">MAFSVKGKTAIITGAGSGINLSFASLLLSNGCNVLFADLKLRPEAEAVVNEFSNPTNADHGEAIFQETDVTEWKQLELMFSVAEARYGAIDIVVPGAGVYEPNWSSFWHPPGTAESTDPIDGNHYKMLDINITHPIRVTQLAVAHFLKRKQPGSIVHISSVAGQRSSSPTPLYNASKHAISSFVRSLARLEKRFRIRVTAVAPGLIKTPLWTESPEKLKNLSEADGDEWATPEEVALAMLDLIEKDECAAGKITGGTILEVGKDQTRLVAEVNDPGPSGRGHTARGIPKVAEGILDAMAVDGWGIPNN</sequence>
<dbReference type="InterPro" id="IPR036291">
    <property type="entry name" value="NAD(P)-bd_dom_sf"/>
</dbReference>
<dbReference type="Gene3D" id="3.40.50.720">
    <property type="entry name" value="NAD(P)-binding Rossmann-like Domain"/>
    <property type="match status" value="1"/>
</dbReference>
<dbReference type="Proteomes" id="UP000054321">
    <property type="component" value="Unassembled WGS sequence"/>
</dbReference>
<evidence type="ECO:0000313" key="6">
    <source>
        <dbReference type="Proteomes" id="UP000054321"/>
    </source>
</evidence>
<dbReference type="EMBL" id="KN832871">
    <property type="protein sequence ID" value="KIN06255.1"/>
    <property type="molecule type" value="Genomic_DNA"/>
</dbReference>
<dbReference type="PRINTS" id="PR00081">
    <property type="entry name" value="GDHRDH"/>
</dbReference>
<dbReference type="PANTHER" id="PTHR44229:SF4">
    <property type="entry name" value="15-HYDROXYPROSTAGLANDIN DEHYDROGENASE [NAD(+)]"/>
    <property type="match status" value="1"/>
</dbReference>
<dbReference type="PANTHER" id="PTHR44229">
    <property type="entry name" value="15-HYDROXYPROSTAGLANDIN DEHYDROGENASE [NAD(+)]"/>
    <property type="match status" value="1"/>
</dbReference>
<dbReference type="InterPro" id="IPR020904">
    <property type="entry name" value="Sc_DH/Rdtase_CS"/>
</dbReference>
<accession>A0A0C3HTC3</accession>
<dbReference type="STRING" id="913774.A0A0C3HTC3"/>
<keyword evidence="6" id="KW-1185">Reference proteome</keyword>
<dbReference type="AlphaFoldDB" id="A0A0C3HTC3"/>
<dbReference type="SUPFAM" id="SSF51735">
    <property type="entry name" value="NAD(P)-binding Rossmann-fold domains"/>
    <property type="match status" value="1"/>
</dbReference>
<reference evidence="6" key="2">
    <citation type="submission" date="2015-01" db="EMBL/GenBank/DDBJ databases">
        <title>Evolutionary Origins and Diversification of the Mycorrhizal Mutualists.</title>
        <authorList>
            <consortium name="DOE Joint Genome Institute"/>
            <consortium name="Mycorrhizal Genomics Consortium"/>
            <person name="Kohler A."/>
            <person name="Kuo A."/>
            <person name="Nagy L.G."/>
            <person name="Floudas D."/>
            <person name="Copeland A."/>
            <person name="Barry K.W."/>
            <person name="Cichocki N."/>
            <person name="Veneault-Fourrey C."/>
            <person name="LaButti K."/>
            <person name="Lindquist E.A."/>
            <person name="Lipzen A."/>
            <person name="Lundell T."/>
            <person name="Morin E."/>
            <person name="Murat C."/>
            <person name="Riley R."/>
            <person name="Ohm R."/>
            <person name="Sun H."/>
            <person name="Tunlid A."/>
            <person name="Henrissat B."/>
            <person name="Grigoriev I.V."/>
            <person name="Hibbett D.S."/>
            <person name="Martin F."/>
        </authorList>
    </citation>
    <scope>NUCLEOTIDE SEQUENCE [LARGE SCALE GENOMIC DNA]</scope>
    <source>
        <strain evidence="6">Zn</strain>
    </source>
</reference>
<dbReference type="InParanoid" id="A0A0C3HTC3"/>
<organism evidence="5 6">
    <name type="scientific">Oidiodendron maius (strain Zn)</name>
    <dbReference type="NCBI Taxonomy" id="913774"/>
    <lineage>
        <taxon>Eukaryota</taxon>
        <taxon>Fungi</taxon>
        <taxon>Dikarya</taxon>
        <taxon>Ascomycota</taxon>
        <taxon>Pezizomycotina</taxon>
        <taxon>Leotiomycetes</taxon>
        <taxon>Leotiomycetes incertae sedis</taxon>
        <taxon>Myxotrichaceae</taxon>
        <taxon>Oidiodendron</taxon>
    </lineage>
</organism>
<comment type="similarity">
    <text evidence="1 4">Belongs to the short-chain dehydrogenases/reductases (SDR) family.</text>
</comment>
<keyword evidence="2" id="KW-0521">NADP</keyword>
<dbReference type="FunFam" id="3.40.50.720:FF:000643">
    <property type="entry name" value="Short chain dehydrogenase/reductase family oxidoreductase, putative"/>
    <property type="match status" value="1"/>
</dbReference>
<dbReference type="OrthoDB" id="37659at2759"/>
<proteinExistence type="inferred from homology"/>
<gene>
    <name evidence="5" type="ORF">OIDMADRAFT_190292</name>
</gene>
<keyword evidence="3" id="KW-0560">Oxidoreductase</keyword>
<protein>
    <recommendedName>
        <fullName evidence="7">NAD-dependent 15-hydroxyprostaglandin dehydrogenase</fullName>
    </recommendedName>
</protein>
<dbReference type="Pfam" id="PF00106">
    <property type="entry name" value="adh_short"/>
    <property type="match status" value="1"/>
</dbReference>
<evidence type="ECO:0000313" key="5">
    <source>
        <dbReference type="EMBL" id="KIN06255.1"/>
    </source>
</evidence>
<evidence type="ECO:0000256" key="4">
    <source>
        <dbReference type="RuleBase" id="RU000363"/>
    </source>
</evidence>
<dbReference type="HOGENOM" id="CLU_010194_13_2_1"/>